<evidence type="ECO:0000259" key="1">
    <source>
        <dbReference type="Pfam" id="PF09664"/>
    </source>
</evidence>
<organism evidence="3 4">
    <name type="scientific">Cytobacillus firmus</name>
    <name type="common">Bacillus firmus</name>
    <dbReference type="NCBI Taxonomy" id="1399"/>
    <lineage>
        <taxon>Bacteria</taxon>
        <taxon>Bacillati</taxon>
        <taxon>Bacillota</taxon>
        <taxon>Bacilli</taxon>
        <taxon>Bacillales</taxon>
        <taxon>Bacillaceae</taxon>
        <taxon>Cytobacillus</taxon>
    </lineage>
</organism>
<dbReference type="Proteomes" id="UP000465778">
    <property type="component" value="Unassembled WGS sequence"/>
</dbReference>
<proteinExistence type="predicted"/>
<gene>
    <name evidence="3" type="ORF">KIS1582_2001</name>
</gene>
<dbReference type="RefSeq" id="WP_061791371.1">
    <property type="nucleotide sequence ID" value="NZ_JABVDD010000015.1"/>
</dbReference>
<dbReference type="OrthoDB" id="1661308at2"/>
<evidence type="ECO:0000313" key="4">
    <source>
        <dbReference type="Proteomes" id="UP000465778"/>
    </source>
</evidence>
<dbReference type="InterPro" id="IPR024466">
    <property type="entry name" value="CHP02679_N"/>
</dbReference>
<comment type="caution">
    <text evidence="3">The sequence shown here is derived from an EMBL/GenBank/DDBJ whole genome shotgun (WGS) entry which is preliminary data.</text>
</comment>
<dbReference type="InterPro" id="IPR013495">
    <property type="entry name" value="CHP02679"/>
</dbReference>
<feature type="domain" description="Conserved hypothetical protein CHP02679 N terminus" evidence="2">
    <location>
        <begin position="36"/>
        <end position="244"/>
    </location>
</feature>
<accession>A0A380XDV1</accession>
<reference evidence="3 4" key="1">
    <citation type="journal article" date="2020" name="G3 (Bethesda)">
        <title>Whole Genome Sequencing and Comparative Genomics of Two Nematicidal Bacillus Strains Reveals a Wide Range of Possible Virulence Factors.</title>
        <authorList>
            <person name="Susic N."/>
            <person name="Janezic S."/>
            <person name="Rupnik M."/>
            <person name="Geric Stare B."/>
        </authorList>
    </citation>
    <scope>NUCLEOTIDE SEQUENCE [LARGE SCALE GENOMIC DNA]</scope>
    <source>
        <strain evidence="3 4">I-1582</strain>
    </source>
</reference>
<name>A0A380XDV1_CYTFI</name>
<dbReference type="Pfam" id="PF11796">
    <property type="entry name" value="DUF3323"/>
    <property type="match status" value="1"/>
</dbReference>
<evidence type="ECO:0000259" key="2">
    <source>
        <dbReference type="Pfam" id="PF11796"/>
    </source>
</evidence>
<dbReference type="Pfam" id="PF09664">
    <property type="entry name" value="DUF2399"/>
    <property type="match status" value="1"/>
</dbReference>
<dbReference type="NCBIfam" id="TIGR02679">
    <property type="entry name" value="TIGR02679 family protein"/>
    <property type="match status" value="1"/>
</dbReference>
<dbReference type="EMBL" id="VDEM01000018">
    <property type="protein sequence ID" value="KAF0824186.1"/>
    <property type="molecule type" value="Genomic_DNA"/>
</dbReference>
<sequence length="426" mass="48255">MSRNLTEAIQYFRGKKGFKALFLQFRKKYESLGRIGGNADLSSFTQEELEEIALFMGISPHHLSRKKSLSLQGFEKHLEKTKFTGITLHDLLEAYFRERIQAKKFRKLELLATQEEKIRVWKDRFPAIADWFGHLEKKTADGNWIRRLILEDSFDEEVKLLAKGFSYLPDKLERYPLFSQRVSGNPHALDLSTQTGKLWIHLLHILSGGEGKLPGQTEAINELLLSYNLLRDDISNFVTTANLIGYTAEGPHPVWKNALTSNSVLNVPLRELLKLEKVIAPEPAKAVFIVENSGVFSAIIDEVPSAPLICTHGQFKLAGLRLMDFLADSGHTLYYSGDFDPEGLTMALRFKNRYLEKGQLWRMSAEDYEASTPSAVLGEREGKLSALHGTILENLAEIIRKNKKMGYQEGILTLMIEDILAGQLSE</sequence>
<feature type="domain" description="DUF2399" evidence="1">
    <location>
        <begin position="266"/>
        <end position="419"/>
    </location>
</feature>
<evidence type="ECO:0000313" key="3">
    <source>
        <dbReference type="EMBL" id="KAF0824186.1"/>
    </source>
</evidence>
<dbReference type="GeneID" id="67522650"/>
<dbReference type="InterPro" id="IPR024465">
    <property type="entry name" value="DUF2399"/>
</dbReference>
<protein>
    <submittedName>
        <fullName evidence="3">Uncharacterized protein</fullName>
    </submittedName>
</protein>
<dbReference type="AlphaFoldDB" id="A0A380XDV1"/>